<dbReference type="Proteomes" id="UP000295293">
    <property type="component" value="Unassembled WGS sequence"/>
</dbReference>
<name>A0A4R6YRT8_9GAMM</name>
<comment type="caution">
    <text evidence="2">The sequence shown here is derived from an EMBL/GenBank/DDBJ whole genome shotgun (WGS) entry which is preliminary data.</text>
</comment>
<dbReference type="PANTHER" id="PTHR36114">
    <property type="entry name" value="16.7 KDA PROTEIN IN WHIE LOCUS"/>
    <property type="match status" value="1"/>
</dbReference>
<sequence>MLNDAVARPLALDPRQLAAGLAELWSPRVIGELDDAYLKVAKVQGELVWHSHDEQDELFFVLQGRLRLCLPDGEVELGPGQLYVVPKGVRHLPIAEQECLILLIENKSTAHTGDVASAQTRSLAEQLRTL</sequence>
<reference evidence="2 3" key="1">
    <citation type="submission" date="2019-03" db="EMBL/GenBank/DDBJ databases">
        <title>Genomic Encyclopedia of Type Strains, Phase IV (KMG-IV): sequencing the most valuable type-strain genomes for metagenomic binning, comparative biology and taxonomic classification.</title>
        <authorList>
            <person name="Goeker M."/>
        </authorList>
    </citation>
    <scope>NUCLEOTIDE SEQUENCE [LARGE SCALE GENOMIC DNA]</scope>
    <source>
        <strain evidence="2 3">DSM 21667</strain>
    </source>
</reference>
<dbReference type="CDD" id="cd02226">
    <property type="entry name" value="cupin_YdbB-like"/>
    <property type="match status" value="1"/>
</dbReference>
<dbReference type="SUPFAM" id="SSF51182">
    <property type="entry name" value="RmlC-like cupins"/>
    <property type="match status" value="1"/>
</dbReference>
<accession>A0A4R6YRT8</accession>
<dbReference type="InterPro" id="IPR011051">
    <property type="entry name" value="RmlC_Cupin_sf"/>
</dbReference>
<dbReference type="RefSeq" id="WP_243746105.1">
    <property type="nucleotide sequence ID" value="NZ_SNZH01000012.1"/>
</dbReference>
<dbReference type="PANTHER" id="PTHR36114:SF1">
    <property type="entry name" value="16.7 KDA PROTEIN IN WHIE LOCUS"/>
    <property type="match status" value="1"/>
</dbReference>
<evidence type="ECO:0000259" key="1">
    <source>
        <dbReference type="Pfam" id="PF07883"/>
    </source>
</evidence>
<dbReference type="Gene3D" id="2.60.120.10">
    <property type="entry name" value="Jelly Rolls"/>
    <property type="match status" value="1"/>
</dbReference>
<dbReference type="AlphaFoldDB" id="A0A4R6YRT8"/>
<dbReference type="InterPro" id="IPR052044">
    <property type="entry name" value="PKS_Associated_Protein"/>
</dbReference>
<dbReference type="EMBL" id="SNZH01000012">
    <property type="protein sequence ID" value="TDR40762.1"/>
    <property type="molecule type" value="Genomic_DNA"/>
</dbReference>
<evidence type="ECO:0000313" key="3">
    <source>
        <dbReference type="Proteomes" id="UP000295293"/>
    </source>
</evidence>
<dbReference type="InterPro" id="IPR013096">
    <property type="entry name" value="Cupin_2"/>
</dbReference>
<evidence type="ECO:0000313" key="2">
    <source>
        <dbReference type="EMBL" id="TDR40762.1"/>
    </source>
</evidence>
<feature type="domain" description="Cupin type-2" evidence="1">
    <location>
        <begin position="45"/>
        <end position="98"/>
    </location>
</feature>
<dbReference type="InterPro" id="IPR014710">
    <property type="entry name" value="RmlC-like_jellyroll"/>
</dbReference>
<organism evidence="2 3">
    <name type="scientific">Tahibacter aquaticus</name>
    <dbReference type="NCBI Taxonomy" id="520092"/>
    <lineage>
        <taxon>Bacteria</taxon>
        <taxon>Pseudomonadati</taxon>
        <taxon>Pseudomonadota</taxon>
        <taxon>Gammaproteobacteria</taxon>
        <taxon>Lysobacterales</taxon>
        <taxon>Rhodanobacteraceae</taxon>
        <taxon>Tahibacter</taxon>
    </lineage>
</organism>
<dbReference type="Pfam" id="PF07883">
    <property type="entry name" value="Cupin_2"/>
    <property type="match status" value="1"/>
</dbReference>
<proteinExistence type="predicted"/>
<protein>
    <recommendedName>
        <fullName evidence="1">Cupin type-2 domain-containing protein</fullName>
    </recommendedName>
</protein>
<gene>
    <name evidence="2" type="ORF">DFR29_11276</name>
</gene>
<keyword evidence="3" id="KW-1185">Reference proteome</keyword>